<dbReference type="FunFam" id="2.40.10.10:FF:000002">
    <property type="entry name" value="Transmembrane protease serine"/>
    <property type="match status" value="1"/>
</dbReference>
<dbReference type="STRING" id="74873.A0A084VD71"/>
<dbReference type="Pfam" id="PF00089">
    <property type="entry name" value="Trypsin"/>
    <property type="match status" value="1"/>
</dbReference>
<keyword evidence="3 8" id="KW-0645">Protease</keyword>
<keyword evidence="2" id="KW-0964">Secreted</keyword>
<dbReference type="GO" id="GO:0005615">
    <property type="term" value="C:extracellular space"/>
    <property type="evidence" value="ECO:0007669"/>
    <property type="project" value="TreeGrafter"/>
</dbReference>
<dbReference type="PROSITE" id="PS00134">
    <property type="entry name" value="TRYPSIN_HIS"/>
    <property type="match status" value="1"/>
</dbReference>
<evidence type="ECO:0000256" key="5">
    <source>
        <dbReference type="ARBA" id="ARBA00022825"/>
    </source>
</evidence>
<name>A0A084VD71_ANOSI</name>
<dbReference type="InterPro" id="IPR018114">
    <property type="entry name" value="TRYPSIN_HIS"/>
</dbReference>
<dbReference type="GO" id="GO:0004252">
    <property type="term" value="F:serine-type endopeptidase activity"/>
    <property type="evidence" value="ECO:0007669"/>
    <property type="project" value="InterPro"/>
</dbReference>
<keyword evidence="4 8" id="KW-0378">Hydrolase</keyword>
<evidence type="ECO:0000256" key="2">
    <source>
        <dbReference type="ARBA" id="ARBA00022525"/>
    </source>
</evidence>
<evidence type="ECO:0000256" key="8">
    <source>
        <dbReference type="RuleBase" id="RU363034"/>
    </source>
</evidence>
<dbReference type="OrthoDB" id="10059102at2759"/>
<proteinExistence type="inferred from homology"/>
<dbReference type="InterPro" id="IPR001254">
    <property type="entry name" value="Trypsin_dom"/>
</dbReference>
<accession>A0A084VD71</accession>
<dbReference type="PROSITE" id="PS00135">
    <property type="entry name" value="TRYPSIN_SER"/>
    <property type="match status" value="1"/>
</dbReference>
<dbReference type="Gene3D" id="2.40.10.10">
    <property type="entry name" value="Trypsin-like serine proteases"/>
    <property type="match status" value="1"/>
</dbReference>
<keyword evidence="6" id="KW-1015">Disulfide bond</keyword>
<dbReference type="GO" id="GO:0006508">
    <property type="term" value="P:proteolysis"/>
    <property type="evidence" value="ECO:0007669"/>
    <property type="project" value="UniProtKB-KW"/>
</dbReference>
<evidence type="ECO:0000256" key="1">
    <source>
        <dbReference type="ARBA" id="ARBA00004613"/>
    </source>
</evidence>
<sequence>MILCTANLSHGELPQYQVGEASPKNETISFGNTTVKTKEGRMNAALRREAQYRRLSNCDESPDGRIIGGRNARTGDAPFLVSLRNMAHERRYGFGSGLFCGGSLISAQLVLTAAHCLTTSASNIGIVAGVLNRYDRFPPMQMRRAFRYLLHPHWDPKPLLADIGLVAASSPFDLESSPKYVHPIPLPARSPGEGWQHCAIFGWGRTREGKKRSTPVCLQRTDVAILDLVQCNRSVSEVINVPDGTFCAGSFLGGIDSCQGDSGGPLVCNGTLYGIVTFGWGCGRPDLPGVYTDVFRFRPWIEASIVSDTRTWSSVAARVINRELRWRTVTCVVVGFMASLYV</sequence>
<dbReference type="EMBL" id="KE524650">
    <property type="protein sequence ID" value="KFB35915.1"/>
    <property type="molecule type" value="Genomic_DNA"/>
</dbReference>
<evidence type="ECO:0000256" key="7">
    <source>
        <dbReference type="ARBA" id="ARBA00024195"/>
    </source>
</evidence>
<comment type="similarity">
    <text evidence="7">Belongs to the peptidase S1 family. CLIP subfamily.</text>
</comment>
<dbReference type="Proteomes" id="UP000030765">
    <property type="component" value="Unassembled WGS sequence"/>
</dbReference>
<evidence type="ECO:0000256" key="4">
    <source>
        <dbReference type="ARBA" id="ARBA00022801"/>
    </source>
</evidence>
<dbReference type="InterPro" id="IPR043504">
    <property type="entry name" value="Peptidase_S1_PA_chymotrypsin"/>
</dbReference>
<dbReference type="SMART" id="SM00020">
    <property type="entry name" value="Tryp_SPc"/>
    <property type="match status" value="1"/>
</dbReference>
<dbReference type="EMBL" id="ATLV01011185">
    <property type="status" value="NOT_ANNOTATED_CDS"/>
    <property type="molecule type" value="Genomic_DNA"/>
</dbReference>
<dbReference type="InterPro" id="IPR001314">
    <property type="entry name" value="Peptidase_S1A"/>
</dbReference>
<dbReference type="PRINTS" id="PR00722">
    <property type="entry name" value="CHYMOTRYPSIN"/>
</dbReference>
<keyword evidence="12" id="KW-1185">Reference proteome</keyword>
<evidence type="ECO:0000256" key="3">
    <source>
        <dbReference type="ARBA" id="ARBA00022670"/>
    </source>
</evidence>
<dbReference type="EnsemblMetazoa" id="ASIC002869-RA">
    <property type="protein sequence ID" value="ASIC002869-PA"/>
    <property type="gene ID" value="ASIC002869"/>
</dbReference>
<dbReference type="VEuPathDB" id="VectorBase:ASIS018675"/>
<keyword evidence="5 8" id="KW-0720">Serine protease</keyword>
<dbReference type="InterPro" id="IPR009003">
    <property type="entry name" value="Peptidase_S1_PA"/>
</dbReference>
<dbReference type="InterPro" id="IPR050127">
    <property type="entry name" value="Serine_Proteases_S1"/>
</dbReference>
<dbReference type="OMA" id="MAHERRY"/>
<dbReference type="PANTHER" id="PTHR24264:SF65">
    <property type="entry name" value="SRCR DOMAIN-CONTAINING PROTEIN"/>
    <property type="match status" value="1"/>
</dbReference>
<reference evidence="11" key="2">
    <citation type="submission" date="2020-05" db="UniProtKB">
        <authorList>
            <consortium name="EnsemblMetazoa"/>
        </authorList>
    </citation>
    <scope>IDENTIFICATION</scope>
</reference>
<dbReference type="VEuPathDB" id="VectorBase:ASIC002869"/>
<feature type="domain" description="Peptidase S1" evidence="9">
    <location>
        <begin position="66"/>
        <end position="306"/>
    </location>
</feature>
<evidence type="ECO:0000259" key="9">
    <source>
        <dbReference type="PROSITE" id="PS50240"/>
    </source>
</evidence>
<dbReference type="InterPro" id="IPR033116">
    <property type="entry name" value="TRYPSIN_SER"/>
</dbReference>
<comment type="subcellular location">
    <subcellularLocation>
        <location evidence="1">Secreted</location>
    </subcellularLocation>
</comment>
<evidence type="ECO:0000256" key="6">
    <source>
        <dbReference type="ARBA" id="ARBA00023157"/>
    </source>
</evidence>
<protein>
    <submittedName>
        <fullName evidence="10">AGAP006087-PA-like protein</fullName>
    </submittedName>
</protein>
<dbReference type="AlphaFoldDB" id="A0A084VD71"/>
<dbReference type="PROSITE" id="PS50240">
    <property type="entry name" value="TRYPSIN_DOM"/>
    <property type="match status" value="1"/>
</dbReference>
<organism evidence="10">
    <name type="scientific">Anopheles sinensis</name>
    <name type="common">Mosquito</name>
    <dbReference type="NCBI Taxonomy" id="74873"/>
    <lineage>
        <taxon>Eukaryota</taxon>
        <taxon>Metazoa</taxon>
        <taxon>Ecdysozoa</taxon>
        <taxon>Arthropoda</taxon>
        <taxon>Hexapoda</taxon>
        <taxon>Insecta</taxon>
        <taxon>Pterygota</taxon>
        <taxon>Neoptera</taxon>
        <taxon>Endopterygota</taxon>
        <taxon>Diptera</taxon>
        <taxon>Nematocera</taxon>
        <taxon>Culicoidea</taxon>
        <taxon>Culicidae</taxon>
        <taxon>Anophelinae</taxon>
        <taxon>Anopheles</taxon>
    </lineage>
</organism>
<dbReference type="SUPFAM" id="SSF50494">
    <property type="entry name" value="Trypsin-like serine proteases"/>
    <property type="match status" value="1"/>
</dbReference>
<dbReference type="PANTHER" id="PTHR24264">
    <property type="entry name" value="TRYPSIN-RELATED"/>
    <property type="match status" value="1"/>
</dbReference>
<gene>
    <name evidence="10" type="ORF">ZHAS_00002869</name>
</gene>
<dbReference type="CDD" id="cd00190">
    <property type="entry name" value="Tryp_SPc"/>
    <property type="match status" value="1"/>
</dbReference>
<evidence type="ECO:0000313" key="11">
    <source>
        <dbReference type="EnsemblMetazoa" id="ASIC002869-PA"/>
    </source>
</evidence>
<evidence type="ECO:0000313" key="12">
    <source>
        <dbReference type="Proteomes" id="UP000030765"/>
    </source>
</evidence>
<reference evidence="10 12" key="1">
    <citation type="journal article" date="2014" name="BMC Genomics">
        <title>Genome sequence of Anopheles sinensis provides insight into genetics basis of mosquito competence for malaria parasites.</title>
        <authorList>
            <person name="Zhou D."/>
            <person name="Zhang D."/>
            <person name="Ding G."/>
            <person name="Shi L."/>
            <person name="Hou Q."/>
            <person name="Ye Y."/>
            <person name="Xu Y."/>
            <person name="Zhou H."/>
            <person name="Xiong C."/>
            <person name="Li S."/>
            <person name="Yu J."/>
            <person name="Hong S."/>
            <person name="Yu X."/>
            <person name="Zou P."/>
            <person name="Chen C."/>
            <person name="Chang X."/>
            <person name="Wang W."/>
            <person name="Lv Y."/>
            <person name="Sun Y."/>
            <person name="Ma L."/>
            <person name="Shen B."/>
            <person name="Zhu C."/>
        </authorList>
    </citation>
    <scope>NUCLEOTIDE SEQUENCE [LARGE SCALE GENOMIC DNA]</scope>
</reference>
<evidence type="ECO:0000313" key="10">
    <source>
        <dbReference type="EMBL" id="KFB35915.1"/>
    </source>
</evidence>